<evidence type="ECO:0000313" key="4">
    <source>
        <dbReference type="EMBL" id="MEQ2440405.1"/>
    </source>
</evidence>
<organism evidence="4 5">
    <name type="scientific">Solibaculum intestinale</name>
    <dbReference type="NCBI Taxonomy" id="3133165"/>
    <lineage>
        <taxon>Bacteria</taxon>
        <taxon>Bacillati</taxon>
        <taxon>Bacillota</taxon>
        <taxon>Clostridia</taxon>
        <taxon>Eubacteriales</taxon>
        <taxon>Oscillospiraceae</taxon>
        <taxon>Solibaculum</taxon>
    </lineage>
</organism>
<evidence type="ECO:0000256" key="1">
    <source>
        <dbReference type="ARBA" id="ARBA00009670"/>
    </source>
</evidence>
<keyword evidence="2" id="KW-0812">Transmembrane</keyword>
<dbReference type="InterPro" id="IPR011009">
    <property type="entry name" value="Kinase-like_dom_sf"/>
</dbReference>
<dbReference type="Pfam" id="PF03109">
    <property type="entry name" value="ABC1"/>
    <property type="match status" value="1"/>
</dbReference>
<dbReference type="PANTHER" id="PTHR10566">
    <property type="entry name" value="CHAPERONE-ACTIVITY OF BC1 COMPLEX CABC1 -RELATED"/>
    <property type="match status" value="1"/>
</dbReference>
<evidence type="ECO:0000313" key="5">
    <source>
        <dbReference type="Proteomes" id="UP001489509"/>
    </source>
</evidence>
<name>A0ABV1DZE1_9FIRM</name>
<gene>
    <name evidence="4" type="ORF">WMO26_06140</name>
</gene>
<dbReference type="EMBL" id="JBBMFD010000007">
    <property type="protein sequence ID" value="MEQ2440405.1"/>
    <property type="molecule type" value="Genomic_DNA"/>
</dbReference>
<dbReference type="Proteomes" id="UP001489509">
    <property type="component" value="Unassembled WGS sequence"/>
</dbReference>
<keyword evidence="2" id="KW-0472">Membrane</keyword>
<dbReference type="InterPro" id="IPR004147">
    <property type="entry name" value="ABC1_dom"/>
</dbReference>
<sequence length="536" mass="60053">MRANATPTKKNKENPTRQRLKEMLEIMARHGVVKGLTPEKLRLILEDLGPTYVKLGQIMSMRTDILPERYCLELTKLRADVRAFPFEQVKAVIEEQYEKPVEEIFSFLDEKPLGSASIAQVHRATLLDGSDVVIKVQRPGIRETMSRDIRLMQKAVGLLHFVSGPAGDVIDLKAVLGEMWNVAQQEMDFLVEADHIREFAKCNADIAYIGWPQVVWKLTTPQLLVMEYIEGYSLDDGKALEQHGYDMEEIGIKLAQNYVKQILDDAFFHADPHPGNIRVRGGKIVWLDLGMMGRLSPRDQALFRRAVKAIVTSDVYELKTILLTLGNHNGRINHTRLYTDIDDMLTKYGSMELGSMDLGKVVTELTTLAADHNISMPAEITMLGRGVVTIEGVLSRVCPQVNFIQIMANHLSGNLAEEFDLKREIRHAGRSFLSTSRKSLDIPAQISDALKMAIKGQGKLNLEITGSEEPLGQLDKMVNKIVVGIITAALLIGSSLICTTQMQPQILGIPFLGILGYCASMVMLIWLFVKFIHKKH</sequence>
<keyword evidence="2" id="KW-1133">Transmembrane helix</keyword>
<proteinExistence type="inferred from homology"/>
<dbReference type="RefSeq" id="WP_349218949.1">
    <property type="nucleotide sequence ID" value="NZ_JBBMFD010000007.1"/>
</dbReference>
<protein>
    <submittedName>
        <fullName evidence="4">AarF/UbiB family protein</fullName>
    </submittedName>
</protein>
<dbReference type="InterPro" id="IPR050154">
    <property type="entry name" value="UbiB_kinase"/>
</dbReference>
<reference evidence="4 5" key="1">
    <citation type="submission" date="2024-03" db="EMBL/GenBank/DDBJ databases">
        <title>Human intestinal bacterial collection.</title>
        <authorList>
            <person name="Pauvert C."/>
            <person name="Hitch T.C.A."/>
            <person name="Clavel T."/>
        </authorList>
    </citation>
    <scope>NUCLEOTIDE SEQUENCE [LARGE SCALE GENOMIC DNA]</scope>
    <source>
        <strain evidence="4 5">CLA-JM-H44</strain>
    </source>
</reference>
<comment type="caution">
    <text evidence="4">The sequence shown here is derived from an EMBL/GenBank/DDBJ whole genome shotgun (WGS) entry which is preliminary data.</text>
</comment>
<keyword evidence="5" id="KW-1185">Reference proteome</keyword>
<feature type="transmembrane region" description="Helical" evidence="2">
    <location>
        <begin position="508"/>
        <end position="529"/>
    </location>
</feature>
<evidence type="ECO:0000256" key="2">
    <source>
        <dbReference type="SAM" id="Phobius"/>
    </source>
</evidence>
<feature type="transmembrane region" description="Helical" evidence="2">
    <location>
        <begin position="481"/>
        <end position="502"/>
    </location>
</feature>
<comment type="similarity">
    <text evidence="1">Belongs to the protein kinase superfamily. ADCK protein kinase family.</text>
</comment>
<evidence type="ECO:0000259" key="3">
    <source>
        <dbReference type="Pfam" id="PF03109"/>
    </source>
</evidence>
<dbReference type="PANTHER" id="PTHR10566:SF113">
    <property type="entry name" value="PROTEIN ACTIVITY OF BC1 COMPLEX KINASE 7, CHLOROPLASTIC"/>
    <property type="match status" value="1"/>
</dbReference>
<dbReference type="CDD" id="cd05121">
    <property type="entry name" value="ABC1_ADCK3-like"/>
    <property type="match status" value="1"/>
</dbReference>
<feature type="domain" description="ABC1 atypical kinase-like" evidence="3">
    <location>
        <begin position="77"/>
        <end position="319"/>
    </location>
</feature>
<accession>A0ABV1DZE1</accession>
<dbReference type="SUPFAM" id="SSF56112">
    <property type="entry name" value="Protein kinase-like (PK-like)"/>
    <property type="match status" value="1"/>
</dbReference>